<evidence type="ECO:0000256" key="2">
    <source>
        <dbReference type="ARBA" id="ARBA00007613"/>
    </source>
</evidence>
<keyword evidence="4" id="KW-1134">Transmembrane beta strand</keyword>
<feature type="signal peptide" evidence="8">
    <location>
        <begin position="1"/>
        <end position="17"/>
    </location>
</feature>
<dbReference type="Proteomes" id="UP001597510">
    <property type="component" value="Unassembled WGS sequence"/>
</dbReference>
<feature type="chain" id="PRO_5046362090" evidence="8">
    <location>
        <begin position="18"/>
        <end position="430"/>
    </location>
</feature>
<dbReference type="Gene3D" id="1.20.1600.10">
    <property type="entry name" value="Outer membrane efflux proteins (OEP)"/>
    <property type="match status" value="1"/>
</dbReference>
<gene>
    <name evidence="9" type="ORF">ACFSR2_02510</name>
</gene>
<proteinExistence type="inferred from homology"/>
<dbReference type="Pfam" id="PF02321">
    <property type="entry name" value="OEP"/>
    <property type="match status" value="2"/>
</dbReference>
<sequence length="430" mass="49449">MKNYFILLLLIAQTSIAQETLTLENAISIALEKNYDIKIAEKQQKVVETQVFKGNAGMLPRVDFNTNAGTAFNEVKQVLANGNETNRFGTNLTPSANVAFTWTLYDGKRMYAVYDRLKNQSQLSQIQTRIAMETTMANVMAAYYEIMRQKQTVRFLETIIKYYEERLNITDQRWQFGKGSKLDYLQSKTDLGTQLSLLIQSKTDMRNAKTALNNLLARDPNMDFDVQEVVELSFDPTQEELKNRARTANKTLQALRKATDITIIQQREAESLRLPRITLNSSLGYSLSKTNAGLFLYNQNYGLNTGIALTWNIFNGQITRRQIQTSKLNTEVARTQEQDWIVQMENDLVRSYNQYQTDKEILKLEEEYNQVADENMKISLEKFRLGGSTILEINEAQRSLNTSLNRLTNARYNIKISELQLLRLSGELVK</sequence>
<protein>
    <submittedName>
        <fullName evidence="9">TolC family protein</fullName>
    </submittedName>
</protein>
<dbReference type="InterPro" id="IPR003423">
    <property type="entry name" value="OMP_efflux"/>
</dbReference>
<evidence type="ECO:0000256" key="4">
    <source>
        <dbReference type="ARBA" id="ARBA00022452"/>
    </source>
</evidence>
<keyword evidence="10" id="KW-1185">Reference proteome</keyword>
<dbReference type="SUPFAM" id="SSF56954">
    <property type="entry name" value="Outer membrane efflux proteins (OEP)"/>
    <property type="match status" value="1"/>
</dbReference>
<accession>A0ABW5J3P2</accession>
<name>A0ABW5J3P2_9BACT</name>
<comment type="subcellular location">
    <subcellularLocation>
        <location evidence="1">Cell outer membrane</location>
    </subcellularLocation>
</comment>
<keyword evidence="5" id="KW-0812">Transmembrane</keyword>
<evidence type="ECO:0000256" key="6">
    <source>
        <dbReference type="ARBA" id="ARBA00023136"/>
    </source>
</evidence>
<dbReference type="InterPro" id="IPR051906">
    <property type="entry name" value="TolC-like"/>
</dbReference>
<evidence type="ECO:0000256" key="8">
    <source>
        <dbReference type="SAM" id="SignalP"/>
    </source>
</evidence>
<comment type="similarity">
    <text evidence="2">Belongs to the outer membrane factor (OMF) (TC 1.B.17) family.</text>
</comment>
<dbReference type="RefSeq" id="WP_340236406.1">
    <property type="nucleotide sequence ID" value="NZ_JBBEWC010000006.1"/>
</dbReference>
<comment type="caution">
    <text evidence="9">The sequence shown here is derived from an EMBL/GenBank/DDBJ whole genome shotgun (WGS) entry which is preliminary data.</text>
</comment>
<evidence type="ECO:0000256" key="1">
    <source>
        <dbReference type="ARBA" id="ARBA00004442"/>
    </source>
</evidence>
<evidence type="ECO:0000256" key="3">
    <source>
        <dbReference type="ARBA" id="ARBA00022448"/>
    </source>
</evidence>
<keyword evidence="3" id="KW-0813">Transport</keyword>
<evidence type="ECO:0000256" key="5">
    <source>
        <dbReference type="ARBA" id="ARBA00022692"/>
    </source>
</evidence>
<dbReference type="PANTHER" id="PTHR30026">
    <property type="entry name" value="OUTER MEMBRANE PROTEIN TOLC"/>
    <property type="match status" value="1"/>
</dbReference>
<organism evidence="9 10">
    <name type="scientific">Emticicia soli</name>
    <dbReference type="NCBI Taxonomy" id="2027878"/>
    <lineage>
        <taxon>Bacteria</taxon>
        <taxon>Pseudomonadati</taxon>
        <taxon>Bacteroidota</taxon>
        <taxon>Cytophagia</taxon>
        <taxon>Cytophagales</taxon>
        <taxon>Leadbetterellaceae</taxon>
        <taxon>Emticicia</taxon>
    </lineage>
</organism>
<evidence type="ECO:0000313" key="10">
    <source>
        <dbReference type="Proteomes" id="UP001597510"/>
    </source>
</evidence>
<keyword evidence="6" id="KW-0472">Membrane</keyword>
<keyword evidence="7" id="KW-0998">Cell outer membrane</keyword>
<keyword evidence="8" id="KW-0732">Signal</keyword>
<dbReference type="EMBL" id="JBHULC010000003">
    <property type="protein sequence ID" value="MFD2519738.1"/>
    <property type="molecule type" value="Genomic_DNA"/>
</dbReference>
<evidence type="ECO:0000313" key="9">
    <source>
        <dbReference type="EMBL" id="MFD2519738.1"/>
    </source>
</evidence>
<evidence type="ECO:0000256" key="7">
    <source>
        <dbReference type="ARBA" id="ARBA00023237"/>
    </source>
</evidence>
<reference evidence="10" key="1">
    <citation type="journal article" date="2019" name="Int. J. Syst. Evol. Microbiol.">
        <title>The Global Catalogue of Microorganisms (GCM) 10K type strain sequencing project: providing services to taxonomists for standard genome sequencing and annotation.</title>
        <authorList>
            <consortium name="The Broad Institute Genomics Platform"/>
            <consortium name="The Broad Institute Genome Sequencing Center for Infectious Disease"/>
            <person name="Wu L."/>
            <person name="Ma J."/>
        </authorList>
    </citation>
    <scope>NUCLEOTIDE SEQUENCE [LARGE SCALE GENOMIC DNA]</scope>
    <source>
        <strain evidence="10">KCTC 52344</strain>
    </source>
</reference>
<dbReference type="PANTHER" id="PTHR30026:SF20">
    <property type="entry name" value="OUTER MEMBRANE PROTEIN TOLC"/>
    <property type="match status" value="1"/>
</dbReference>